<dbReference type="Proteomes" id="UP000095751">
    <property type="component" value="Unassembled WGS sequence"/>
</dbReference>
<dbReference type="GO" id="GO:0005886">
    <property type="term" value="C:plasma membrane"/>
    <property type="evidence" value="ECO:0007669"/>
    <property type="project" value="TreeGrafter"/>
</dbReference>
<feature type="region of interest" description="Disordered" evidence="1">
    <location>
        <begin position="1257"/>
        <end position="1285"/>
    </location>
</feature>
<dbReference type="GO" id="GO:0006887">
    <property type="term" value="P:exocytosis"/>
    <property type="evidence" value="ECO:0007669"/>
    <property type="project" value="TreeGrafter"/>
</dbReference>
<dbReference type="PANTHER" id="PTHR16092:SF14">
    <property type="entry name" value="EXOCYST COMPLEX COMPONENT 1 ISOFORM X1"/>
    <property type="match status" value="1"/>
</dbReference>
<dbReference type="Pfam" id="PF20654">
    <property type="entry name" value="Sec3_C-term"/>
    <property type="match status" value="1"/>
</dbReference>
<evidence type="ECO:0000313" key="4">
    <source>
        <dbReference type="Proteomes" id="UP000095751"/>
    </source>
</evidence>
<dbReference type="OrthoDB" id="27109at2759"/>
<evidence type="ECO:0000313" key="3">
    <source>
        <dbReference type="EMBL" id="OEU20447.1"/>
    </source>
</evidence>
<gene>
    <name evidence="3" type="ORF">FRACYDRAFT_234073</name>
</gene>
<feature type="region of interest" description="Disordered" evidence="1">
    <location>
        <begin position="123"/>
        <end position="151"/>
    </location>
</feature>
<dbReference type="EMBL" id="KV784354">
    <property type="protein sequence ID" value="OEU20447.1"/>
    <property type="molecule type" value="Genomic_DNA"/>
</dbReference>
<dbReference type="KEGG" id="fcy:FRACYDRAFT_234073"/>
<dbReference type="GO" id="GO:0005546">
    <property type="term" value="F:phosphatidylinositol-4,5-bisphosphate binding"/>
    <property type="evidence" value="ECO:0007669"/>
    <property type="project" value="TreeGrafter"/>
</dbReference>
<organism evidence="3 4">
    <name type="scientific">Fragilariopsis cylindrus CCMP1102</name>
    <dbReference type="NCBI Taxonomy" id="635003"/>
    <lineage>
        <taxon>Eukaryota</taxon>
        <taxon>Sar</taxon>
        <taxon>Stramenopiles</taxon>
        <taxon>Ochrophyta</taxon>
        <taxon>Bacillariophyta</taxon>
        <taxon>Bacillariophyceae</taxon>
        <taxon>Bacillariophycidae</taxon>
        <taxon>Bacillariales</taxon>
        <taxon>Bacillariaceae</taxon>
        <taxon>Fragilariopsis</taxon>
    </lineage>
</organism>
<feature type="region of interest" description="Disordered" evidence="1">
    <location>
        <begin position="52"/>
        <end position="77"/>
    </location>
</feature>
<sequence length="1297" mass="144816">MDNIKDLGKGMKGATKKTFKGAAKGLKQTKKIAGKTAKYAGVGVKKTGKMTGLISKSKSPKDKTTGIDDMEGDEDEVGDYDEEEMGMYMGYNDEVSMTKANHILSSKGTHRLNRILRKTNDEDEEFNPHSFGIDDRTGAQNIQKLDDPKDPDEVSAFVCSVVLPPLRIDQRSIGGTIASEEYPENMIQESLLCFRCKSFELTGTDHISASSLENPATYAKHKRSLGLFGKGSKGRNKLHYVVLARSTNQPLLHSKKTNEKDTNRQGAADAGYDKMFSPGDDDLDVIEEAKEDSLDQENEGEDEEMRDSDDQGLEGGESDNTEVSSFPALVCLTLNSDGVNPDIRKLIELDQLTTVQDVTATVVQLAFQNGDTVRFDFSEDDETKIVEAGLVKERFIWSLLQVHAMLCVSVVERSSLASTNSGNVVRALLPPLNIRNLDRAELQYVATVNSFLKSDATLCALLDRQRVLAREKDEAPLKEGGEVVEEKSGDIRDGMTYDLMMGNFATRVAIFHSADERAEAEEILNSTEWTLSLSSEESAAATAAERLSLVLQRRMRDLEAETCRRLIAWEDEKHLSVTGQAGLFAQTANRDTVDALSLAHLFTTLESLDRELIEMEDWLDDRVLAIKPLTDDCRDIEEENRQLEQQWKSYDLLGSEMRRLLKGLVIDEDLELILGNPASALVYDDAGNIQVEESEDGVDRVYDAGKALQEATEHAEKAGGLHLRAVSERVEALAQASEFFCTSMAQIIVTIMEQFKTEVVAASDHGKVSKQDTHSMIAKKIRDTQRKFQSSLLGYIKLIEVMALLSPKLLPAIRDAYSEMVAEGILMKKRMKGYFQALPGKNSAYLNNAAKDLKNYSPYEPGSKEMTVNAEDIKYALSELLPVVAREAYFTAALFGLSSKAKDGREKKRNFEAAKKSVDHSTQYFRYYIQRTCGIVEDGEKDPNMRLRADPMLSLVASIHLNEAMENYIDREKKGGDHSLSLAYVRATILDLRKKVDKQWVAWVEQQIEWIRSNPGVPSNGKRAGIYAAFARFPCYIDHILLCCREGRTDNFTPNLANIKVVSYYLQKIATALLESLRICSEQETTDQQYASSVMQMENSYFFTQSLKNRGSEITALFQKQILKANSVCKSSTDAYLGWMIKREFKSLHALFSNISKIRREVGDRDVPMHVPKATFIRTLTKESNRETMKEKIAIIYSRMEKHLSEEGGLLPVAWKALVKVLYEWFGRWEKLSSQIYKHVLEPSAVDVVRIAKAAGASTGQDDRAGGTGRNASATSNRELGLNNVASNTRGASMAQF</sequence>
<dbReference type="GO" id="GO:0000145">
    <property type="term" value="C:exocyst"/>
    <property type="evidence" value="ECO:0007669"/>
    <property type="project" value="TreeGrafter"/>
</dbReference>
<evidence type="ECO:0000256" key="1">
    <source>
        <dbReference type="SAM" id="MobiDB-lite"/>
    </source>
</evidence>
<feature type="compositionally biased region" description="Acidic residues" evidence="1">
    <location>
        <begin position="294"/>
        <end position="320"/>
    </location>
</feature>
<feature type="domain" description="Exocyst complex component Sec3 C-terminal" evidence="2">
    <location>
        <begin position="989"/>
        <end position="1238"/>
    </location>
</feature>
<name>A0A1E7FQN9_9STRA</name>
<evidence type="ECO:0000259" key="2">
    <source>
        <dbReference type="Pfam" id="PF20654"/>
    </source>
</evidence>
<feature type="compositionally biased region" description="Acidic residues" evidence="1">
    <location>
        <begin position="68"/>
        <end position="77"/>
    </location>
</feature>
<keyword evidence="4" id="KW-1185">Reference proteome</keyword>
<proteinExistence type="predicted"/>
<dbReference type="GO" id="GO:0006893">
    <property type="term" value="P:Golgi to plasma membrane transport"/>
    <property type="evidence" value="ECO:0007669"/>
    <property type="project" value="TreeGrafter"/>
</dbReference>
<dbReference type="InParanoid" id="A0A1E7FQN9"/>
<dbReference type="PANTHER" id="PTHR16092">
    <property type="entry name" value="SEC3/SYNTAXIN-RELATED"/>
    <property type="match status" value="1"/>
</dbReference>
<reference evidence="3 4" key="1">
    <citation type="submission" date="2016-09" db="EMBL/GenBank/DDBJ databases">
        <title>Extensive genetic diversity and differential bi-allelic expression allows diatom success in the polar Southern Ocean.</title>
        <authorList>
            <consortium name="DOE Joint Genome Institute"/>
            <person name="Mock T."/>
            <person name="Otillar R.P."/>
            <person name="Strauss J."/>
            <person name="Dupont C."/>
            <person name="Frickenhaus S."/>
            <person name="Maumus F."/>
            <person name="Mcmullan M."/>
            <person name="Sanges R."/>
            <person name="Schmutz J."/>
            <person name="Toseland A."/>
            <person name="Valas R."/>
            <person name="Veluchamy A."/>
            <person name="Ward B.J."/>
            <person name="Allen A."/>
            <person name="Barry K."/>
            <person name="Falciatore A."/>
            <person name="Ferrante M."/>
            <person name="Fortunato A.E."/>
            <person name="Gloeckner G."/>
            <person name="Gruber A."/>
            <person name="Hipkin R."/>
            <person name="Janech M."/>
            <person name="Kroth P."/>
            <person name="Leese F."/>
            <person name="Lindquist E."/>
            <person name="Lyon B.R."/>
            <person name="Martin J."/>
            <person name="Mayer C."/>
            <person name="Parker M."/>
            <person name="Quesneville H."/>
            <person name="Raymond J."/>
            <person name="Uhlig C."/>
            <person name="Valentin K.U."/>
            <person name="Worden A.Z."/>
            <person name="Armbrust E.V."/>
            <person name="Bowler C."/>
            <person name="Green B."/>
            <person name="Moulton V."/>
            <person name="Van Oosterhout C."/>
            <person name="Grigoriev I."/>
        </authorList>
    </citation>
    <scope>NUCLEOTIDE SEQUENCE [LARGE SCALE GENOMIC DNA]</scope>
    <source>
        <strain evidence="3 4">CCMP1102</strain>
    </source>
</reference>
<feature type="region of interest" description="Disordered" evidence="1">
    <location>
        <begin position="250"/>
        <end position="322"/>
    </location>
</feature>
<dbReference type="InterPro" id="IPR048628">
    <property type="entry name" value="Sec3_C"/>
</dbReference>
<feature type="compositionally biased region" description="Polar residues" evidence="1">
    <location>
        <begin position="1270"/>
        <end position="1285"/>
    </location>
</feature>
<protein>
    <recommendedName>
        <fullName evidence="2">Exocyst complex component Sec3 C-terminal domain-containing protein</fullName>
    </recommendedName>
</protein>
<accession>A0A1E7FQN9</accession>